<dbReference type="Gene3D" id="2.60.120.330">
    <property type="entry name" value="B-lactam Antibiotic, Isopenicillin N Synthase, Chain"/>
    <property type="match status" value="1"/>
</dbReference>
<comment type="caution">
    <text evidence="5">The sequence shown here is derived from an EMBL/GenBank/DDBJ whole genome shotgun (WGS) entry which is preliminary data.</text>
</comment>
<feature type="domain" description="Non-haem dioxygenase N-terminal" evidence="4">
    <location>
        <begin position="5"/>
        <end position="82"/>
    </location>
</feature>
<dbReference type="AlphaFoldDB" id="A0AAP0FSX9"/>
<dbReference type="GO" id="GO:0046872">
    <property type="term" value="F:metal ion binding"/>
    <property type="evidence" value="ECO:0007669"/>
    <property type="project" value="UniProtKB-KW"/>
</dbReference>
<dbReference type="InterPro" id="IPR027443">
    <property type="entry name" value="IPNS-like_sf"/>
</dbReference>
<dbReference type="SUPFAM" id="SSF51197">
    <property type="entry name" value="Clavaminate synthase-like"/>
    <property type="match status" value="1"/>
</dbReference>
<dbReference type="PANTHER" id="PTHR10209:SF859">
    <property type="entry name" value="OS03G0690500 PROTEIN"/>
    <property type="match status" value="1"/>
</dbReference>
<dbReference type="Proteomes" id="UP001418222">
    <property type="component" value="Unassembled WGS sequence"/>
</dbReference>
<dbReference type="GO" id="GO:0016491">
    <property type="term" value="F:oxidoreductase activity"/>
    <property type="evidence" value="ECO:0007669"/>
    <property type="project" value="UniProtKB-KW"/>
</dbReference>
<evidence type="ECO:0000256" key="3">
    <source>
        <dbReference type="ARBA" id="ARBA00023004"/>
    </source>
</evidence>
<organism evidence="5 6">
    <name type="scientific">Platanthera zijinensis</name>
    <dbReference type="NCBI Taxonomy" id="2320716"/>
    <lineage>
        <taxon>Eukaryota</taxon>
        <taxon>Viridiplantae</taxon>
        <taxon>Streptophyta</taxon>
        <taxon>Embryophyta</taxon>
        <taxon>Tracheophyta</taxon>
        <taxon>Spermatophyta</taxon>
        <taxon>Magnoliopsida</taxon>
        <taxon>Liliopsida</taxon>
        <taxon>Asparagales</taxon>
        <taxon>Orchidaceae</taxon>
        <taxon>Orchidoideae</taxon>
        <taxon>Orchideae</taxon>
        <taxon>Orchidinae</taxon>
        <taxon>Platanthera</taxon>
    </lineage>
</organism>
<dbReference type="PANTHER" id="PTHR10209">
    <property type="entry name" value="OXIDOREDUCTASE, 2OG-FE II OXYGENASE FAMILY PROTEIN"/>
    <property type="match status" value="1"/>
</dbReference>
<keyword evidence="1" id="KW-0479">Metal-binding</keyword>
<keyword evidence="6" id="KW-1185">Reference proteome</keyword>
<evidence type="ECO:0000256" key="1">
    <source>
        <dbReference type="ARBA" id="ARBA00022723"/>
    </source>
</evidence>
<sequence length="85" mass="10343">MEELVRWALETFGFVQVVNQKIALFLLEDMLEGVHNFNELELAVKMKYYCMRGLSTKVLFNSKFDLFESPMTNWRDTFFWRIHLW</sequence>
<gene>
    <name evidence="5" type="ORF">KSP39_PZI023860</name>
</gene>
<evidence type="ECO:0000259" key="4">
    <source>
        <dbReference type="Pfam" id="PF14226"/>
    </source>
</evidence>
<dbReference type="InterPro" id="IPR026992">
    <property type="entry name" value="DIOX_N"/>
</dbReference>
<keyword evidence="2" id="KW-0560">Oxidoreductase</keyword>
<accession>A0AAP0FSX9</accession>
<name>A0AAP0FSX9_9ASPA</name>
<dbReference type="EMBL" id="JBBWWQ010000021">
    <property type="protein sequence ID" value="KAK8913893.1"/>
    <property type="molecule type" value="Genomic_DNA"/>
</dbReference>
<reference evidence="5 6" key="1">
    <citation type="journal article" date="2022" name="Nat. Plants">
        <title>Genomes of leafy and leafless Platanthera orchids illuminate the evolution of mycoheterotrophy.</title>
        <authorList>
            <person name="Li M.H."/>
            <person name="Liu K.W."/>
            <person name="Li Z."/>
            <person name="Lu H.C."/>
            <person name="Ye Q.L."/>
            <person name="Zhang D."/>
            <person name="Wang J.Y."/>
            <person name="Li Y.F."/>
            <person name="Zhong Z.M."/>
            <person name="Liu X."/>
            <person name="Yu X."/>
            <person name="Liu D.K."/>
            <person name="Tu X.D."/>
            <person name="Liu B."/>
            <person name="Hao Y."/>
            <person name="Liao X.Y."/>
            <person name="Jiang Y.T."/>
            <person name="Sun W.H."/>
            <person name="Chen J."/>
            <person name="Chen Y.Q."/>
            <person name="Ai Y."/>
            <person name="Zhai J.W."/>
            <person name="Wu S.S."/>
            <person name="Zhou Z."/>
            <person name="Hsiao Y.Y."/>
            <person name="Wu W.L."/>
            <person name="Chen Y.Y."/>
            <person name="Lin Y.F."/>
            <person name="Hsu J.L."/>
            <person name="Li C.Y."/>
            <person name="Wang Z.W."/>
            <person name="Zhao X."/>
            <person name="Zhong W.Y."/>
            <person name="Ma X.K."/>
            <person name="Ma L."/>
            <person name="Huang J."/>
            <person name="Chen G.Z."/>
            <person name="Huang M.Z."/>
            <person name="Huang L."/>
            <person name="Peng D.H."/>
            <person name="Luo Y.B."/>
            <person name="Zou S.Q."/>
            <person name="Chen S.P."/>
            <person name="Lan S."/>
            <person name="Tsai W.C."/>
            <person name="Van de Peer Y."/>
            <person name="Liu Z.J."/>
        </authorList>
    </citation>
    <scope>NUCLEOTIDE SEQUENCE [LARGE SCALE GENOMIC DNA]</scope>
    <source>
        <strain evidence="5">Lor287</strain>
    </source>
</reference>
<evidence type="ECO:0000313" key="5">
    <source>
        <dbReference type="EMBL" id="KAK8913893.1"/>
    </source>
</evidence>
<evidence type="ECO:0000256" key="2">
    <source>
        <dbReference type="ARBA" id="ARBA00023002"/>
    </source>
</evidence>
<proteinExistence type="predicted"/>
<keyword evidence="3" id="KW-0408">Iron</keyword>
<evidence type="ECO:0000313" key="6">
    <source>
        <dbReference type="Proteomes" id="UP001418222"/>
    </source>
</evidence>
<protein>
    <recommendedName>
        <fullName evidence="4">Non-haem dioxygenase N-terminal domain-containing protein</fullName>
    </recommendedName>
</protein>
<dbReference type="Pfam" id="PF14226">
    <property type="entry name" value="DIOX_N"/>
    <property type="match status" value="1"/>
</dbReference>